<accession>A0A812KSP1</accession>
<dbReference type="Proteomes" id="UP000604046">
    <property type="component" value="Unassembled WGS sequence"/>
</dbReference>
<keyword evidence="4" id="KW-1185">Reference proteome</keyword>
<name>A0A812KSP1_9DINO</name>
<evidence type="ECO:0008006" key="5">
    <source>
        <dbReference type="Google" id="ProtNLM"/>
    </source>
</evidence>
<organism evidence="3 4">
    <name type="scientific">Symbiodinium natans</name>
    <dbReference type="NCBI Taxonomy" id="878477"/>
    <lineage>
        <taxon>Eukaryota</taxon>
        <taxon>Sar</taxon>
        <taxon>Alveolata</taxon>
        <taxon>Dinophyceae</taxon>
        <taxon>Suessiales</taxon>
        <taxon>Symbiodiniaceae</taxon>
        <taxon>Symbiodinium</taxon>
    </lineage>
</organism>
<evidence type="ECO:0000256" key="1">
    <source>
        <dbReference type="SAM" id="MobiDB-lite"/>
    </source>
</evidence>
<evidence type="ECO:0000256" key="2">
    <source>
        <dbReference type="SAM" id="Phobius"/>
    </source>
</evidence>
<feature type="compositionally biased region" description="Polar residues" evidence="1">
    <location>
        <begin position="370"/>
        <end position="386"/>
    </location>
</feature>
<feature type="compositionally biased region" description="Basic and acidic residues" evidence="1">
    <location>
        <begin position="389"/>
        <end position="402"/>
    </location>
</feature>
<feature type="transmembrane region" description="Helical" evidence="2">
    <location>
        <begin position="132"/>
        <end position="156"/>
    </location>
</feature>
<feature type="transmembrane region" description="Helical" evidence="2">
    <location>
        <begin position="321"/>
        <end position="342"/>
    </location>
</feature>
<evidence type="ECO:0000313" key="4">
    <source>
        <dbReference type="Proteomes" id="UP000604046"/>
    </source>
</evidence>
<keyword evidence="2" id="KW-0472">Membrane</keyword>
<feature type="transmembrane region" description="Helical" evidence="2">
    <location>
        <begin position="78"/>
        <end position="95"/>
    </location>
</feature>
<evidence type="ECO:0000313" key="3">
    <source>
        <dbReference type="EMBL" id="CAE7233015.1"/>
    </source>
</evidence>
<dbReference type="AlphaFoldDB" id="A0A812KSP1"/>
<reference evidence="3" key="1">
    <citation type="submission" date="2021-02" db="EMBL/GenBank/DDBJ databases">
        <authorList>
            <person name="Dougan E. K."/>
            <person name="Rhodes N."/>
            <person name="Thang M."/>
            <person name="Chan C."/>
        </authorList>
    </citation>
    <scope>NUCLEOTIDE SEQUENCE</scope>
</reference>
<protein>
    <recommendedName>
        <fullName evidence="5">Transmembrane protein</fullName>
    </recommendedName>
</protein>
<feature type="transmembrane region" description="Helical" evidence="2">
    <location>
        <begin position="289"/>
        <end position="309"/>
    </location>
</feature>
<feature type="transmembrane region" description="Helical" evidence="2">
    <location>
        <begin position="254"/>
        <end position="277"/>
    </location>
</feature>
<dbReference type="EMBL" id="CAJNDS010000776">
    <property type="protein sequence ID" value="CAE7233015.1"/>
    <property type="molecule type" value="Genomic_DNA"/>
</dbReference>
<comment type="caution">
    <text evidence="3">The sequence shown here is derived from an EMBL/GenBank/DDBJ whole genome shotgun (WGS) entry which is preliminary data.</text>
</comment>
<gene>
    <name evidence="3" type="ORF">SNAT2548_LOCUS9690</name>
</gene>
<proteinExistence type="predicted"/>
<feature type="region of interest" description="Disordered" evidence="1">
    <location>
        <begin position="351"/>
        <end position="402"/>
    </location>
</feature>
<keyword evidence="2" id="KW-0812">Transmembrane</keyword>
<feature type="transmembrane region" description="Helical" evidence="2">
    <location>
        <begin position="216"/>
        <end position="239"/>
    </location>
</feature>
<sequence>MPLMGTEEWDWYVWEQQERFHRQREAAREAEREVEREESDRQPTGGHVLSDSGCDCTCGCLDQCPDPWVIIAYGPRCLLAWVPLTVVAYMAMFLIDNGRELDILFIIVGGVVASACSVLLRRRCLLGSPHKAMWWCRGVSVLGLGWITVVFRVVLLTRRNFDRSKLDGYDSSKLEGYFLTLFGLSCVLGCGLLLVRIGDLRDKCCLVREAAVREQVAQGCVGVIFLGLGWIILVLLWILPDLWSVSHPTWREVFLVTFSGLSCAFCCGVCLAVLGDSREWFREAVCKRLARGCIGVAMLGFAALLWELLPRENWSTMDAGLFGFVVCGIGLSSCYFWFYSALCWGDEDSSRQATPGPEDQSYDGPAVSESHMNPSPQEVQPRNTANVLGKDERSRVEEVISL</sequence>
<keyword evidence="2" id="KW-1133">Transmembrane helix</keyword>
<feature type="transmembrane region" description="Helical" evidence="2">
    <location>
        <begin position="101"/>
        <end position="120"/>
    </location>
</feature>
<feature type="transmembrane region" description="Helical" evidence="2">
    <location>
        <begin position="176"/>
        <end position="195"/>
    </location>
</feature>